<dbReference type="GO" id="GO:0000981">
    <property type="term" value="F:DNA-binding transcription factor activity, RNA polymerase II-specific"/>
    <property type="evidence" value="ECO:0007669"/>
    <property type="project" value="InterPro"/>
</dbReference>
<feature type="region of interest" description="Disordered" evidence="7">
    <location>
        <begin position="65"/>
        <end position="107"/>
    </location>
</feature>
<dbReference type="PROSITE" id="PS00027">
    <property type="entry name" value="HOMEOBOX_1"/>
    <property type="match status" value="1"/>
</dbReference>
<dbReference type="PANTHER" id="PTHR46123:SF4">
    <property type="entry name" value="MIX-TYPE HOMEOBOX GENE 1-RELATED"/>
    <property type="match status" value="1"/>
</dbReference>
<name>A0A7I8VHQ7_9ANNE</name>
<feature type="domain" description="Homeobox" evidence="8">
    <location>
        <begin position="13"/>
        <end position="73"/>
    </location>
</feature>
<evidence type="ECO:0000256" key="6">
    <source>
        <dbReference type="RuleBase" id="RU000682"/>
    </source>
</evidence>
<dbReference type="Pfam" id="PF00046">
    <property type="entry name" value="Homeodomain"/>
    <property type="match status" value="1"/>
</dbReference>
<organism evidence="9 10">
    <name type="scientific">Dimorphilus gyrociliatus</name>
    <dbReference type="NCBI Taxonomy" id="2664684"/>
    <lineage>
        <taxon>Eukaryota</taxon>
        <taxon>Metazoa</taxon>
        <taxon>Spiralia</taxon>
        <taxon>Lophotrochozoa</taxon>
        <taxon>Annelida</taxon>
        <taxon>Polychaeta</taxon>
        <taxon>Polychaeta incertae sedis</taxon>
        <taxon>Dinophilidae</taxon>
        <taxon>Dimorphilus</taxon>
    </lineage>
</organism>
<evidence type="ECO:0000256" key="4">
    <source>
        <dbReference type="ARBA" id="ARBA00023242"/>
    </source>
</evidence>
<dbReference type="InterPro" id="IPR051306">
    <property type="entry name" value="Homeobox_regulator"/>
</dbReference>
<dbReference type="InterPro" id="IPR017970">
    <property type="entry name" value="Homeobox_CS"/>
</dbReference>
<proteinExistence type="predicted"/>
<accession>A0A7I8VHQ7</accession>
<dbReference type="PANTHER" id="PTHR46123">
    <property type="entry name" value="MIX-TYPE HOMEOBOX GENE 1-RELATED"/>
    <property type="match status" value="1"/>
</dbReference>
<evidence type="ECO:0000313" key="9">
    <source>
        <dbReference type="EMBL" id="CAD5115882.1"/>
    </source>
</evidence>
<evidence type="ECO:0000256" key="5">
    <source>
        <dbReference type="PROSITE-ProRule" id="PRU00108"/>
    </source>
</evidence>
<keyword evidence="4 5" id="KW-0539">Nucleus</keyword>
<dbReference type="OrthoDB" id="6159439at2759"/>
<dbReference type="SUPFAM" id="SSF46689">
    <property type="entry name" value="Homeodomain-like"/>
    <property type="match status" value="1"/>
</dbReference>
<protein>
    <submittedName>
        <fullName evidence="9">DgyrCDS4820</fullName>
    </submittedName>
</protein>
<dbReference type="InterPro" id="IPR001356">
    <property type="entry name" value="HD"/>
</dbReference>
<dbReference type="GO" id="GO:0000977">
    <property type="term" value="F:RNA polymerase II transcription regulatory region sequence-specific DNA binding"/>
    <property type="evidence" value="ECO:0007669"/>
    <property type="project" value="TreeGrafter"/>
</dbReference>
<dbReference type="CDD" id="cd00086">
    <property type="entry name" value="homeodomain"/>
    <property type="match status" value="1"/>
</dbReference>
<gene>
    <name evidence="9" type="ORF">DGYR_LOCUS4569</name>
</gene>
<keyword evidence="2 5" id="KW-0238">DNA-binding</keyword>
<evidence type="ECO:0000313" key="10">
    <source>
        <dbReference type="Proteomes" id="UP000549394"/>
    </source>
</evidence>
<evidence type="ECO:0000256" key="3">
    <source>
        <dbReference type="ARBA" id="ARBA00023155"/>
    </source>
</evidence>
<dbReference type="GO" id="GO:0005634">
    <property type="term" value="C:nucleus"/>
    <property type="evidence" value="ECO:0007669"/>
    <property type="project" value="UniProtKB-SubCell"/>
</dbReference>
<dbReference type="AlphaFoldDB" id="A0A7I8VHQ7"/>
<keyword evidence="3 5" id="KW-0371">Homeobox</keyword>
<sequence length="160" mass="18835">MDLSMKTKECNKGKRRRNRTIFSEKSIKVLEEAFNIDPYPDFERREMLADETGIAEARIQTWFQNKRSRAKRTTKQPKAIKRPTKPESPRNVEVEKPTQEKIEKSADIPYFPERLPLQSVEFLPNFPSRLPLQYSPTYPTVSPFLSWPRAFCDLSTVQRN</sequence>
<feature type="compositionally biased region" description="Basic residues" evidence="7">
    <location>
        <begin position="66"/>
        <end position="83"/>
    </location>
</feature>
<keyword evidence="10" id="KW-1185">Reference proteome</keyword>
<dbReference type="SMART" id="SM00389">
    <property type="entry name" value="HOX"/>
    <property type="match status" value="1"/>
</dbReference>
<dbReference type="Gene3D" id="1.10.10.60">
    <property type="entry name" value="Homeodomain-like"/>
    <property type="match status" value="1"/>
</dbReference>
<dbReference type="PROSITE" id="PS50071">
    <property type="entry name" value="HOMEOBOX_2"/>
    <property type="match status" value="1"/>
</dbReference>
<dbReference type="EMBL" id="CAJFCJ010000006">
    <property type="protein sequence ID" value="CAD5115882.1"/>
    <property type="molecule type" value="Genomic_DNA"/>
</dbReference>
<dbReference type="Proteomes" id="UP000549394">
    <property type="component" value="Unassembled WGS sequence"/>
</dbReference>
<comment type="caution">
    <text evidence="9">The sequence shown here is derived from an EMBL/GenBank/DDBJ whole genome shotgun (WGS) entry which is preliminary data.</text>
</comment>
<evidence type="ECO:0000256" key="1">
    <source>
        <dbReference type="ARBA" id="ARBA00004123"/>
    </source>
</evidence>
<evidence type="ECO:0000256" key="2">
    <source>
        <dbReference type="ARBA" id="ARBA00023125"/>
    </source>
</evidence>
<feature type="DNA-binding region" description="Homeobox" evidence="5">
    <location>
        <begin position="15"/>
        <end position="74"/>
    </location>
</feature>
<dbReference type="InterPro" id="IPR009057">
    <property type="entry name" value="Homeodomain-like_sf"/>
</dbReference>
<reference evidence="9 10" key="1">
    <citation type="submission" date="2020-08" db="EMBL/GenBank/DDBJ databases">
        <authorList>
            <person name="Hejnol A."/>
        </authorList>
    </citation>
    <scope>NUCLEOTIDE SEQUENCE [LARGE SCALE GENOMIC DNA]</scope>
</reference>
<feature type="compositionally biased region" description="Basic and acidic residues" evidence="7">
    <location>
        <begin position="84"/>
        <end position="106"/>
    </location>
</feature>
<evidence type="ECO:0000259" key="8">
    <source>
        <dbReference type="PROSITE" id="PS50071"/>
    </source>
</evidence>
<comment type="subcellular location">
    <subcellularLocation>
        <location evidence="1 5 6">Nucleus</location>
    </subcellularLocation>
</comment>
<evidence type="ECO:0000256" key="7">
    <source>
        <dbReference type="SAM" id="MobiDB-lite"/>
    </source>
</evidence>